<dbReference type="SUPFAM" id="SSF52141">
    <property type="entry name" value="Uracil-DNA glycosylase-like"/>
    <property type="match status" value="1"/>
</dbReference>
<keyword evidence="8" id="KW-0378">Hydrolase</keyword>
<dbReference type="InterPro" id="IPR036895">
    <property type="entry name" value="Uracil-DNA_glycosylase-like_sf"/>
</dbReference>
<dbReference type="InterPro" id="IPR005273">
    <property type="entry name" value="Ura-DNA_glyco_family4"/>
</dbReference>
<keyword evidence="9" id="KW-0408">Iron</keyword>
<dbReference type="SMART" id="SM00987">
    <property type="entry name" value="UreE_C"/>
    <property type="match status" value="1"/>
</dbReference>
<sequence>VLMIIGEAPGEREDNLGLPFVGAAGKELDNILNIAGVNREDIYITNVVKCRPPENRNPKPDEIASCNGYLRAQLKIIDPKSIVLLGNIALYLVTGNMGGITKSRGKKMKYLTYTVIPSFHPSYVIRNPESKALVVGDIKKATRVIDTWNE</sequence>
<keyword evidence="5" id="KW-0004">4Fe-4S</keyword>
<dbReference type="CDD" id="cd10030">
    <property type="entry name" value="UDG-F4_TTUDGA_SPO1dp_like"/>
    <property type="match status" value="1"/>
</dbReference>
<comment type="caution">
    <text evidence="13">The sequence shown here is derived from an EMBL/GenBank/DDBJ whole genome shotgun (WGS) entry which is preliminary data.</text>
</comment>
<comment type="catalytic activity">
    <reaction evidence="1">
        <text>Hydrolyzes single-stranded DNA or mismatched double-stranded DNA and polynucleotides, releasing free uracil.</text>
        <dbReference type="EC" id="3.2.2.27"/>
    </reaction>
</comment>
<dbReference type="GO" id="GO:0006281">
    <property type="term" value="P:DNA repair"/>
    <property type="evidence" value="ECO:0007669"/>
    <property type="project" value="UniProtKB-KW"/>
</dbReference>
<evidence type="ECO:0000256" key="5">
    <source>
        <dbReference type="ARBA" id="ARBA00022485"/>
    </source>
</evidence>
<feature type="non-terminal residue" evidence="13">
    <location>
        <position position="1"/>
    </location>
</feature>
<reference evidence="13" key="1">
    <citation type="journal article" date="2014" name="Front. Microbiol.">
        <title>High frequency of phylogenetically diverse reductive dehalogenase-homologous genes in deep subseafloor sedimentary metagenomes.</title>
        <authorList>
            <person name="Kawai M."/>
            <person name="Futagami T."/>
            <person name="Toyoda A."/>
            <person name="Takaki Y."/>
            <person name="Nishi S."/>
            <person name="Hori S."/>
            <person name="Arai W."/>
            <person name="Tsubouchi T."/>
            <person name="Morono Y."/>
            <person name="Uchiyama I."/>
            <person name="Ito T."/>
            <person name="Fujiyama A."/>
            <person name="Inagaki F."/>
            <person name="Takami H."/>
        </authorList>
    </citation>
    <scope>NUCLEOTIDE SEQUENCE</scope>
    <source>
        <strain evidence="13">Expedition CK06-06</strain>
    </source>
</reference>
<dbReference type="GO" id="GO:0004844">
    <property type="term" value="F:uracil DNA N-glycosylase activity"/>
    <property type="evidence" value="ECO:0007669"/>
    <property type="project" value="UniProtKB-EC"/>
</dbReference>
<evidence type="ECO:0000256" key="9">
    <source>
        <dbReference type="ARBA" id="ARBA00023004"/>
    </source>
</evidence>
<keyword evidence="10" id="KW-0411">Iron-sulfur</keyword>
<accession>X1T4A2</accession>
<protein>
    <recommendedName>
        <fullName evidence="4">Type-4 uracil-DNA glycosylase</fullName>
        <ecNumber evidence="3">3.2.2.27</ecNumber>
    </recommendedName>
</protein>
<keyword evidence="6" id="KW-0479">Metal-binding</keyword>
<evidence type="ECO:0000256" key="6">
    <source>
        <dbReference type="ARBA" id="ARBA00022723"/>
    </source>
</evidence>
<evidence type="ECO:0000256" key="1">
    <source>
        <dbReference type="ARBA" id="ARBA00001400"/>
    </source>
</evidence>
<evidence type="ECO:0000313" key="13">
    <source>
        <dbReference type="EMBL" id="GAJ00039.1"/>
    </source>
</evidence>
<dbReference type="EMBL" id="BARW01018534">
    <property type="protein sequence ID" value="GAJ00039.1"/>
    <property type="molecule type" value="Genomic_DNA"/>
</dbReference>
<evidence type="ECO:0000256" key="7">
    <source>
        <dbReference type="ARBA" id="ARBA00022763"/>
    </source>
</evidence>
<dbReference type="EC" id="3.2.2.27" evidence="3"/>
<comment type="similarity">
    <text evidence="2">Belongs to the uracil-DNA glycosylase (UDG) superfamily. Type 4 (UDGa) family.</text>
</comment>
<evidence type="ECO:0000256" key="11">
    <source>
        <dbReference type="ARBA" id="ARBA00023204"/>
    </source>
</evidence>
<dbReference type="Pfam" id="PF03167">
    <property type="entry name" value="UDG"/>
    <property type="match status" value="1"/>
</dbReference>
<dbReference type="Gene3D" id="3.40.470.10">
    <property type="entry name" value="Uracil-DNA glycosylase-like domain"/>
    <property type="match status" value="1"/>
</dbReference>
<dbReference type="PANTHER" id="PTHR33693:SF1">
    <property type="entry name" value="TYPE-4 URACIL-DNA GLYCOSYLASE"/>
    <property type="match status" value="1"/>
</dbReference>
<feature type="domain" description="Uracil-DNA glycosylase-like" evidence="12">
    <location>
        <begin position="2"/>
        <end position="139"/>
    </location>
</feature>
<evidence type="ECO:0000259" key="12">
    <source>
        <dbReference type="SMART" id="SM00986"/>
    </source>
</evidence>
<organism evidence="13">
    <name type="scientific">marine sediment metagenome</name>
    <dbReference type="NCBI Taxonomy" id="412755"/>
    <lineage>
        <taxon>unclassified sequences</taxon>
        <taxon>metagenomes</taxon>
        <taxon>ecological metagenomes</taxon>
    </lineage>
</organism>
<proteinExistence type="inferred from homology"/>
<dbReference type="GO" id="GO:0051539">
    <property type="term" value="F:4 iron, 4 sulfur cluster binding"/>
    <property type="evidence" value="ECO:0007669"/>
    <property type="project" value="UniProtKB-KW"/>
</dbReference>
<evidence type="ECO:0000256" key="3">
    <source>
        <dbReference type="ARBA" id="ARBA00012030"/>
    </source>
</evidence>
<dbReference type="GO" id="GO:0046872">
    <property type="term" value="F:metal ion binding"/>
    <property type="evidence" value="ECO:0007669"/>
    <property type="project" value="UniProtKB-KW"/>
</dbReference>
<name>X1T4A2_9ZZZZ</name>
<evidence type="ECO:0000256" key="4">
    <source>
        <dbReference type="ARBA" id="ARBA00019403"/>
    </source>
</evidence>
<dbReference type="InterPro" id="IPR051536">
    <property type="entry name" value="UDG_Type-4/5"/>
</dbReference>
<keyword evidence="7" id="KW-0227">DNA damage</keyword>
<dbReference type="AlphaFoldDB" id="X1T4A2"/>
<evidence type="ECO:0000256" key="8">
    <source>
        <dbReference type="ARBA" id="ARBA00022801"/>
    </source>
</evidence>
<keyword evidence="11" id="KW-0234">DNA repair</keyword>
<gene>
    <name evidence="13" type="ORF">S12H4_31714</name>
</gene>
<dbReference type="InterPro" id="IPR005122">
    <property type="entry name" value="Uracil-DNA_glycosylase-like"/>
</dbReference>
<dbReference type="PANTHER" id="PTHR33693">
    <property type="entry name" value="TYPE-5 URACIL-DNA GLYCOSYLASE"/>
    <property type="match status" value="1"/>
</dbReference>
<dbReference type="NCBIfam" id="TIGR00758">
    <property type="entry name" value="UDG_fam4"/>
    <property type="match status" value="1"/>
</dbReference>
<evidence type="ECO:0000256" key="10">
    <source>
        <dbReference type="ARBA" id="ARBA00023014"/>
    </source>
</evidence>
<dbReference type="SMART" id="SM00986">
    <property type="entry name" value="UDG"/>
    <property type="match status" value="1"/>
</dbReference>
<evidence type="ECO:0000256" key="2">
    <source>
        <dbReference type="ARBA" id="ARBA00006521"/>
    </source>
</evidence>